<keyword evidence="3" id="KW-1185">Reference proteome</keyword>
<gene>
    <name evidence="2" type="ORF">G6F50_018393</name>
</gene>
<evidence type="ECO:0000313" key="2">
    <source>
        <dbReference type="EMBL" id="KAG1526318.1"/>
    </source>
</evidence>
<name>A0A9P6XMX8_9FUNG</name>
<evidence type="ECO:0000256" key="1">
    <source>
        <dbReference type="SAM" id="MobiDB-lite"/>
    </source>
</evidence>
<sequence>MRRPGPLHPRPISVAPERVAGHVAQRHRLRAGRDRPPGAGRFAPGRGSRQPDERRVSGGRHVGGAIRQDRRDVLRQCSRKRR</sequence>
<organism evidence="2 3">
    <name type="scientific">Rhizopus delemar</name>
    <dbReference type="NCBI Taxonomy" id="936053"/>
    <lineage>
        <taxon>Eukaryota</taxon>
        <taxon>Fungi</taxon>
        <taxon>Fungi incertae sedis</taxon>
        <taxon>Mucoromycota</taxon>
        <taxon>Mucoromycotina</taxon>
        <taxon>Mucoromycetes</taxon>
        <taxon>Mucorales</taxon>
        <taxon>Mucorineae</taxon>
        <taxon>Rhizopodaceae</taxon>
        <taxon>Rhizopus</taxon>
    </lineage>
</organism>
<comment type="caution">
    <text evidence="2">The sequence shown here is derived from an EMBL/GenBank/DDBJ whole genome shotgun (WGS) entry which is preliminary data.</text>
</comment>
<proteinExistence type="predicted"/>
<evidence type="ECO:0000313" key="3">
    <source>
        <dbReference type="Proteomes" id="UP000740926"/>
    </source>
</evidence>
<protein>
    <submittedName>
        <fullName evidence="2">Uncharacterized protein</fullName>
    </submittedName>
</protein>
<reference evidence="2 3" key="1">
    <citation type="journal article" date="2020" name="Microb. Genom.">
        <title>Genetic diversity of clinical and environmental Mucorales isolates obtained from an investigation of mucormycosis cases among solid organ transplant recipients.</title>
        <authorList>
            <person name="Nguyen M.H."/>
            <person name="Kaul D."/>
            <person name="Muto C."/>
            <person name="Cheng S.J."/>
            <person name="Richter R.A."/>
            <person name="Bruno V.M."/>
            <person name="Liu G."/>
            <person name="Beyhan S."/>
            <person name="Sundermann A.J."/>
            <person name="Mounaud S."/>
            <person name="Pasculle A.W."/>
            <person name="Nierman W.C."/>
            <person name="Driscoll E."/>
            <person name="Cumbie R."/>
            <person name="Clancy C.J."/>
            <person name="Dupont C.L."/>
        </authorList>
    </citation>
    <scope>NUCLEOTIDE SEQUENCE [LARGE SCALE GENOMIC DNA]</scope>
    <source>
        <strain evidence="2 3">GL24</strain>
    </source>
</reference>
<feature type="region of interest" description="Disordered" evidence="1">
    <location>
        <begin position="1"/>
        <end position="82"/>
    </location>
</feature>
<dbReference type="EMBL" id="JAANIU010017736">
    <property type="protein sequence ID" value="KAG1526318.1"/>
    <property type="molecule type" value="Genomic_DNA"/>
</dbReference>
<accession>A0A9P6XMX8</accession>
<dbReference type="AlphaFoldDB" id="A0A9P6XMX8"/>
<feature type="compositionally biased region" description="Low complexity" evidence="1">
    <location>
        <begin position="37"/>
        <end position="48"/>
    </location>
</feature>
<dbReference type="Proteomes" id="UP000740926">
    <property type="component" value="Unassembled WGS sequence"/>
</dbReference>